<accession>A0A7I8VHW2</accession>
<evidence type="ECO:0000313" key="1">
    <source>
        <dbReference type="EMBL" id="CAD5115604.1"/>
    </source>
</evidence>
<sequence length="164" mass="19580">MTSRRKLGTIGKSDWKIEEARYRKIRDLIQIHSEVLRTQDKTNDSPFVQFRLVLTTVKKEPLNRQTRCSRRNDPRLCHYCNITGPLACSECLKEYRKRLVYQKIEERFPDISVRQGIVKRSARNKPTELDIYKRIRDRSRMEPVIFPAIPNDKSFNRISDKIEQ</sequence>
<dbReference type="EMBL" id="CAJFCJ010000006">
    <property type="protein sequence ID" value="CAD5115604.1"/>
    <property type="molecule type" value="Genomic_DNA"/>
</dbReference>
<proteinExistence type="predicted"/>
<reference evidence="1 2" key="1">
    <citation type="submission" date="2020-08" db="EMBL/GenBank/DDBJ databases">
        <authorList>
            <person name="Hejnol A."/>
        </authorList>
    </citation>
    <scope>NUCLEOTIDE SEQUENCE [LARGE SCALE GENOMIC DNA]</scope>
</reference>
<keyword evidence="2" id="KW-1185">Reference proteome</keyword>
<comment type="caution">
    <text evidence="1">The sequence shown here is derived from an EMBL/GenBank/DDBJ whole genome shotgun (WGS) entry which is preliminary data.</text>
</comment>
<name>A0A7I8VHW2_9ANNE</name>
<dbReference type="Proteomes" id="UP000549394">
    <property type="component" value="Unassembled WGS sequence"/>
</dbReference>
<gene>
    <name evidence="1" type="ORF">DGYR_LOCUS4329</name>
</gene>
<organism evidence="1 2">
    <name type="scientific">Dimorphilus gyrociliatus</name>
    <dbReference type="NCBI Taxonomy" id="2664684"/>
    <lineage>
        <taxon>Eukaryota</taxon>
        <taxon>Metazoa</taxon>
        <taxon>Spiralia</taxon>
        <taxon>Lophotrochozoa</taxon>
        <taxon>Annelida</taxon>
        <taxon>Polychaeta</taxon>
        <taxon>Polychaeta incertae sedis</taxon>
        <taxon>Dinophilidae</taxon>
        <taxon>Dimorphilus</taxon>
    </lineage>
</organism>
<protein>
    <submittedName>
        <fullName evidence="1">Uncharacterized protein</fullName>
    </submittedName>
</protein>
<dbReference type="AlphaFoldDB" id="A0A7I8VHW2"/>
<evidence type="ECO:0000313" key="2">
    <source>
        <dbReference type="Proteomes" id="UP000549394"/>
    </source>
</evidence>